<dbReference type="SUPFAM" id="SSF56655">
    <property type="entry name" value="Carbohydrate phosphatase"/>
    <property type="match status" value="1"/>
</dbReference>
<sequence length="320" mass="35140">MHSAQLQSLLTLAGKAAKIAGNYIANINHDEITVNYKAGGSTLASQVVTQVDIDCEKLIYAAFKDSCTQFNIAFLGEESADSFAINQHPRLLKPYFWCVDPLDGTLAFTENVPGYAVAIALVNQQGQALLGAVYNPRTDELYQAIANQPQLAIKQKLFKNQQPWQPLRPSPLKTNTQETPPALSVFFDRSFQNFFYYPKLIKKLEQRALALGYSGINIENQAGSVINAIQVLENAPACYFKLPKKERGGGSTWDFAATSALANAASIWVSDIYGEPLNLNSAESLFMNKSGVIFAHGDQLASDTELAKIIMEIAEHFNPL</sequence>
<evidence type="ECO:0000256" key="3">
    <source>
        <dbReference type="ARBA" id="ARBA00022801"/>
    </source>
</evidence>
<dbReference type="GO" id="GO:0007165">
    <property type="term" value="P:signal transduction"/>
    <property type="evidence" value="ECO:0007669"/>
    <property type="project" value="TreeGrafter"/>
</dbReference>
<dbReference type="PRINTS" id="PR00377">
    <property type="entry name" value="IMPHPHTASES"/>
</dbReference>
<dbReference type="GO" id="GO:0046872">
    <property type="term" value="F:metal ion binding"/>
    <property type="evidence" value="ECO:0007669"/>
    <property type="project" value="UniProtKB-KW"/>
</dbReference>
<dbReference type="RefSeq" id="WP_048695665.1">
    <property type="nucleotide sequence ID" value="NZ_KQ130512.1"/>
</dbReference>
<dbReference type="AlphaFoldDB" id="A0A0J8JH94"/>
<gene>
    <name evidence="6" type="ORF">XM47_17935</name>
</gene>
<evidence type="ECO:0000256" key="1">
    <source>
        <dbReference type="ARBA" id="ARBA00009759"/>
    </source>
</evidence>
<proteinExistence type="inferred from homology"/>
<evidence type="ECO:0000256" key="5">
    <source>
        <dbReference type="PIRSR" id="PIRSR600760-2"/>
    </source>
</evidence>
<name>A0A0J8JH94_9ALTE</name>
<dbReference type="InterPro" id="IPR020583">
    <property type="entry name" value="Inositol_monoP_metal-BS"/>
</dbReference>
<dbReference type="InterPro" id="IPR000760">
    <property type="entry name" value="Inositol_monophosphatase-like"/>
</dbReference>
<protein>
    <recommendedName>
        <fullName evidence="8">Inositol monophosphatase</fullName>
    </recommendedName>
</protein>
<dbReference type="PATRIC" id="fig|1513271.3.peg.3677"/>
<accession>A0A0J8JH94</accession>
<reference evidence="6 7" key="1">
    <citation type="submission" date="2015-04" db="EMBL/GenBank/DDBJ databases">
        <title>Draft Genome Sequence of the Novel Agar-Digesting Marine Bacterium Q1.</title>
        <authorList>
            <person name="Li Y."/>
            <person name="Li D."/>
            <person name="Chen G."/>
            <person name="Du Z."/>
        </authorList>
    </citation>
    <scope>NUCLEOTIDE SEQUENCE [LARGE SCALE GENOMIC DNA]</scope>
    <source>
        <strain evidence="6 7">Q1</strain>
    </source>
</reference>
<dbReference type="PANTHER" id="PTHR20854:SF4">
    <property type="entry name" value="INOSITOL-1-MONOPHOSPHATASE-RELATED"/>
    <property type="match status" value="1"/>
</dbReference>
<dbReference type="EMBL" id="LAZL01000042">
    <property type="protein sequence ID" value="KMT63781.1"/>
    <property type="molecule type" value="Genomic_DNA"/>
</dbReference>
<dbReference type="PANTHER" id="PTHR20854">
    <property type="entry name" value="INOSITOL MONOPHOSPHATASE"/>
    <property type="match status" value="1"/>
</dbReference>
<dbReference type="Gene3D" id="3.40.190.80">
    <property type="match status" value="1"/>
</dbReference>
<feature type="binding site" evidence="5">
    <location>
        <position position="102"/>
    </location>
    <ligand>
        <name>Mg(2+)</name>
        <dbReference type="ChEBI" id="CHEBI:18420"/>
        <label>1</label>
        <note>catalytic</note>
    </ligand>
</feature>
<organism evidence="6 7">
    <name type="scientific">Catenovulum maritimum</name>
    <dbReference type="NCBI Taxonomy" id="1513271"/>
    <lineage>
        <taxon>Bacteria</taxon>
        <taxon>Pseudomonadati</taxon>
        <taxon>Pseudomonadota</taxon>
        <taxon>Gammaproteobacteria</taxon>
        <taxon>Alteromonadales</taxon>
        <taxon>Alteromonadaceae</taxon>
        <taxon>Catenovulum</taxon>
    </lineage>
</organism>
<evidence type="ECO:0000313" key="6">
    <source>
        <dbReference type="EMBL" id="KMT63781.1"/>
    </source>
</evidence>
<evidence type="ECO:0000256" key="2">
    <source>
        <dbReference type="ARBA" id="ARBA00022723"/>
    </source>
</evidence>
<feature type="binding site" evidence="5">
    <location>
        <position position="77"/>
    </location>
    <ligand>
        <name>Mg(2+)</name>
        <dbReference type="ChEBI" id="CHEBI:18420"/>
        <label>1</label>
        <note>catalytic</note>
    </ligand>
</feature>
<dbReference type="GO" id="GO:0008934">
    <property type="term" value="F:inositol monophosphate 1-phosphatase activity"/>
    <property type="evidence" value="ECO:0007669"/>
    <property type="project" value="TreeGrafter"/>
</dbReference>
<keyword evidence="7" id="KW-1185">Reference proteome</keyword>
<evidence type="ECO:0008006" key="8">
    <source>
        <dbReference type="Google" id="ProtNLM"/>
    </source>
</evidence>
<dbReference type="Gene3D" id="3.30.540.10">
    <property type="entry name" value="Fructose-1,6-Bisphosphatase, subunit A, domain 1"/>
    <property type="match status" value="1"/>
</dbReference>
<dbReference type="PROSITE" id="PS00629">
    <property type="entry name" value="IMP_1"/>
    <property type="match status" value="1"/>
</dbReference>
<evidence type="ECO:0000313" key="7">
    <source>
        <dbReference type="Proteomes" id="UP000037600"/>
    </source>
</evidence>
<dbReference type="STRING" id="1513271.XM47_17935"/>
<feature type="binding site" evidence="5">
    <location>
        <position position="100"/>
    </location>
    <ligand>
        <name>Mg(2+)</name>
        <dbReference type="ChEBI" id="CHEBI:18420"/>
        <label>1</label>
        <note>catalytic</note>
    </ligand>
</feature>
<dbReference type="Pfam" id="PF00459">
    <property type="entry name" value="Inositol_P"/>
    <property type="match status" value="1"/>
</dbReference>
<feature type="binding site" evidence="5">
    <location>
        <position position="254"/>
    </location>
    <ligand>
        <name>Mg(2+)</name>
        <dbReference type="ChEBI" id="CHEBI:18420"/>
        <label>1</label>
        <note>catalytic</note>
    </ligand>
</feature>
<comment type="caution">
    <text evidence="6">The sequence shown here is derived from an EMBL/GenBank/DDBJ whole genome shotgun (WGS) entry which is preliminary data.</text>
</comment>
<keyword evidence="4 5" id="KW-0460">Magnesium</keyword>
<comment type="cofactor">
    <cofactor evidence="5">
        <name>Mg(2+)</name>
        <dbReference type="ChEBI" id="CHEBI:18420"/>
    </cofactor>
</comment>
<dbReference type="OrthoDB" id="9785695at2"/>
<keyword evidence="3" id="KW-0378">Hydrolase</keyword>
<keyword evidence="2 5" id="KW-0479">Metal-binding</keyword>
<dbReference type="Proteomes" id="UP000037600">
    <property type="component" value="Unassembled WGS sequence"/>
</dbReference>
<comment type="similarity">
    <text evidence="1">Belongs to the inositol monophosphatase superfamily.</text>
</comment>
<evidence type="ECO:0000256" key="4">
    <source>
        <dbReference type="ARBA" id="ARBA00022842"/>
    </source>
</evidence>
<dbReference type="GO" id="GO:0006020">
    <property type="term" value="P:inositol metabolic process"/>
    <property type="evidence" value="ECO:0007669"/>
    <property type="project" value="TreeGrafter"/>
</dbReference>
<feature type="binding site" evidence="5">
    <location>
        <position position="103"/>
    </location>
    <ligand>
        <name>Mg(2+)</name>
        <dbReference type="ChEBI" id="CHEBI:18420"/>
        <label>1</label>
        <note>catalytic</note>
    </ligand>
</feature>